<dbReference type="InterPro" id="IPR036514">
    <property type="entry name" value="SGNH_hydro_sf"/>
</dbReference>
<proteinExistence type="predicted"/>
<keyword evidence="1" id="KW-0378">Hydrolase</keyword>
<dbReference type="Gene3D" id="3.40.50.1110">
    <property type="entry name" value="SGNH hydrolase"/>
    <property type="match status" value="1"/>
</dbReference>
<dbReference type="OrthoDB" id="1600564at2759"/>
<name>A0A0C9VQ71_9AGAM</name>
<evidence type="ECO:0000256" key="1">
    <source>
        <dbReference type="ARBA" id="ARBA00022801"/>
    </source>
</evidence>
<dbReference type="Proteomes" id="UP000053820">
    <property type="component" value="Unassembled WGS sequence"/>
</dbReference>
<evidence type="ECO:0000313" key="2">
    <source>
        <dbReference type="EMBL" id="KIJ59860.1"/>
    </source>
</evidence>
<protein>
    <submittedName>
        <fullName evidence="2">Carbohydrate esterase family 16 protein</fullName>
    </submittedName>
</protein>
<reference evidence="2 3" key="1">
    <citation type="submission" date="2014-04" db="EMBL/GenBank/DDBJ databases">
        <title>Evolutionary Origins and Diversification of the Mycorrhizal Mutualists.</title>
        <authorList>
            <consortium name="DOE Joint Genome Institute"/>
            <consortium name="Mycorrhizal Genomics Consortium"/>
            <person name="Kohler A."/>
            <person name="Kuo A."/>
            <person name="Nagy L.G."/>
            <person name="Floudas D."/>
            <person name="Copeland A."/>
            <person name="Barry K.W."/>
            <person name="Cichocki N."/>
            <person name="Veneault-Fourrey C."/>
            <person name="LaButti K."/>
            <person name="Lindquist E.A."/>
            <person name="Lipzen A."/>
            <person name="Lundell T."/>
            <person name="Morin E."/>
            <person name="Murat C."/>
            <person name="Riley R."/>
            <person name="Ohm R."/>
            <person name="Sun H."/>
            <person name="Tunlid A."/>
            <person name="Henrissat B."/>
            <person name="Grigoriev I.V."/>
            <person name="Hibbett D.S."/>
            <person name="Martin F."/>
        </authorList>
    </citation>
    <scope>NUCLEOTIDE SEQUENCE [LARGE SCALE GENOMIC DNA]</scope>
    <source>
        <strain evidence="2 3">MD-312</strain>
    </source>
</reference>
<dbReference type="AlphaFoldDB" id="A0A0C9VQ71"/>
<dbReference type="Pfam" id="PF00657">
    <property type="entry name" value="Lipase_GDSL"/>
    <property type="match status" value="1"/>
</dbReference>
<dbReference type="SUPFAM" id="SSF52266">
    <property type="entry name" value="SGNH hydrolase"/>
    <property type="match status" value="1"/>
</dbReference>
<gene>
    <name evidence="2" type="ORF">HYDPIDRAFT_117935</name>
</gene>
<dbReference type="EMBL" id="KN839879">
    <property type="protein sequence ID" value="KIJ59860.1"/>
    <property type="molecule type" value="Genomic_DNA"/>
</dbReference>
<dbReference type="InterPro" id="IPR051058">
    <property type="entry name" value="GDSL_Est/Lipase"/>
</dbReference>
<sequence length="324" mass="34749">MSESASTPEFTSRVVQLTSTWPGFGGITHLMVFGGSYCTVGYSVGTDPHPTPANPLGIPFPGLPYRPPHLTGARDPNWVGHLITKYSPGANYVQGTKRRGFSALIPGVKASESRGSDSPLIVFDFAKSGARVPDVESQISNQFISQIGSKPSWAAWTAESSLFVTWVGINDCAFVSEPNGVVDVVRALFVAQEKLYQAGARNFLFVDVPPIKRSPAGLKSKLLKPTIHPAWNTALRDAAQKFALAHDGASVMIFSSWDTFTRILDDAASYGFDANAKFGGIWIDHLHPTTKVHDILAREISTCLNGAVKSGVSEGLELGVSSSK</sequence>
<dbReference type="InterPro" id="IPR001087">
    <property type="entry name" value="GDSL"/>
</dbReference>
<dbReference type="PANTHER" id="PTHR45648">
    <property type="entry name" value="GDSL LIPASE/ACYLHYDROLASE FAMILY PROTEIN (AFU_ORTHOLOGUE AFUA_4G14700)"/>
    <property type="match status" value="1"/>
</dbReference>
<dbReference type="GO" id="GO:0016788">
    <property type="term" value="F:hydrolase activity, acting on ester bonds"/>
    <property type="evidence" value="ECO:0007669"/>
    <property type="project" value="InterPro"/>
</dbReference>
<accession>A0A0C9VQ71</accession>
<organism evidence="2 3">
    <name type="scientific">Hydnomerulius pinastri MD-312</name>
    <dbReference type="NCBI Taxonomy" id="994086"/>
    <lineage>
        <taxon>Eukaryota</taxon>
        <taxon>Fungi</taxon>
        <taxon>Dikarya</taxon>
        <taxon>Basidiomycota</taxon>
        <taxon>Agaricomycotina</taxon>
        <taxon>Agaricomycetes</taxon>
        <taxon>Agaricomycetidae</taxon>
        <taxon>Boletales</taxon>
        <taxon>Boletales incertae sedis</taxon>
        <taxon>Leucogyrophana</taxon>
    </lineage>
</organism>
<evidence type="ECO:0000313" key="3">
    <source>
        <dbReference type="Proteomes" id="UP000053820"/>
    </source>
</evidence>
<dbReference type="PANTHER" id="PTHR45648:SF85">
    <property type="entry name" value="A, PUTATIVE (AFU_ORTHOLOGUE AFUA_2G10760)-RELATED"/>
    <property type="match status" value="1"/>
</dbReference>
<keyword evidence="3" id="KW-1185">Reference proteome</keyword>
<dbReference type="HOGENOM" id="CLU_015101_4_1_1"/>